<dbReference type="KEGG" id="nli:G3M70_10015"/>
<name>A0A7T0BWF3_9BACT</name>
<feature type="domain" description="Glycosyltransferase 2-like" evidence="1">
    <location>
        <begin position="4"/>
        <end position="142"/>
    </location>
</feature>
<dbReference type="GO" id="GO:0016740">
    <property type="term" value="F:transferase activity"/>
    <property type="evidence" value="ECO:0007669"/>
    <property type="project" value="UniProtKB-KW"/>
</dbReference>
<dbReference type="AlphaFoldDB" id="A0A7T0BWF3"/>
<evidence type="ECO:0000313" key="3">
    <source>
        <dbReference type="Proteomes" id="UP000594688"/>
    </source>
</evidence>
<organism evidence="2 3">
    <name type="scientific">Candidatus Nitronauta litoralis</name>
    <dbReference type="NCBI Taxonomy" id="2705533"/>
    <lineage>
        <taxon>Bacteria</taxon>
        <taxon>Pseudomonadati</taxon>
        <taxon>Nitrospinota/Tectimicrobiota group</taxon>
        <taxon>Nitrospinota</taxon>
        <taxon>Nitrospinia</taxon>
        <taxon>Nitrospinales</taxon>
        <taxon>Nitrospinaceae</taxon>
        <taxon>Candidatus Nitronauta</taxon>
    </lineage>
</organism>
<reference evidence="2 3" key="1">
    <citation type="submission" date="2020-02" db="EMBL/GenBank/DDBJ databases">
        <title>Genomic and physiological characterization of two novel Nitrospinaceae genera.</title>
        <authorList>
            <person name="Mueller A.J."/>
            <person name="Jung M.-Y."/>
            <person name="Strachan C.R."/>
            <person name="Herbold C.W."/>
            <person name="Kirkegaard R.H."/>
            <person name="Daims H."/>
        </authorList>
    </citation>
    <scope>NUCLEOTIDE SEQUENCE [LARGE SCALE GENOMIC DNA]</scope>
    <source>
        <strain evidence="2">EB</strain>
    </source>
</reference>
<sequence length="282" mass="32325">MDLSYIIVNYRSSRKLLRCLESIRASEFSGEKEILVIDNSDVDSGIPIVRETFPEINLIRNEENIGFGRACNQAAKLATGRHLFFVNPDATLDPQTTASLSCYLDDHPNAGAAGPKVLNQDGTLQFSCRRFPTIWSGLFNRYSLFTRLFPNNKYSRHYLMSYMDHNATQTVDWISGCCLMVKNDVFNKAGMFDEKFFLFIEDVDLCKTIWANGFEVVYHPETSITHISSMNQRASINSIIKRHQGMSHYHRKHIKGNILTRTILDGMITLRCGLQLMLNFFR</sequence>
<evidence type="ECO:0000259" key="1">
    <source>
        <dbReference type="Pfam" id="PF00535"/>
    </source>
</evidence>
<dbReference type="PANTHER" id="PTHR43179:SF7">
    <property type="entry name" value="RHAMNOSYLTRANSFERASE WBBL"/>
    <property type="match status" value="1"/>
</dbReference>
<keyword evidence="2" id="KW-0808">Transferase</keyword>
<dbReference type="Proteomes" id="UP000594688">
    <property type="component" value="Chromosome"/>
</dbReference>
<protein>
    <submittedName>
        <fullName evidence="2">Glycosyltransferase family 2 protein</fullName>
    </submittedName>
</protein>
<gene>
    <name evidence="2" type="ORF">G3M70_10015</name>
</gene>
<dbReference type="InterPro" id="IPR029044">
    <property type="entry name" value="Nucleotide-diphossugar_trans"/>
</dbReference>
<dbReference type="CDD" id="cd04186">
    <property type="entry name" value="GT_2_like_c"/>
    <property type="match status" value="1"/>
</dbReference>
<dbReference type="SUPFAM" id="SSF53448">
    <property type="entry name" value="Nucleotide-diphospho-sugar transferases"/>
    <property type="match status" value="1"/>
</dbReference>
<evidence type="ECO:0000313" key="2">
    <source>
        <dbReference type="EMBL" id="QPJ62188.1"/>
    </source>
</evidence>
<dbReference type="Pfam" id="PF00535">
    <property type="entry name" value="Glycos_transf_2"/>
    <property type="match status" value="1"/>
</dbReference>
<dbReference type="EMBL" id="CP048685">
    <property type="protein sequence ID" value="QPJ62188.1"/>
    <property type="molecule type" value="Genomic_DNA"/>
</dbReference>
<proteinExistence type="predicted"/>
<accession>A0A7T0BWF3</accession>
<dbReference type="InterPro" id="IPR001173">
    <property type="entry name" value="Glyco_trans_2-like"/>
</dbReference>
<dbReference type="Gene3D" id="3.90.550.10">
    <property type="entry name" value="Spore Coat Polysaccharide Biosynthesis Protein SpsA, Chain A"/>
    <property type="match status" value="1"/>
</dbReference>
<dbReference type="PANTHER" id="PTHR43179">
    <property type="entry name" value="RHAMNOSYLTRANSFERASE WBBL"/>
    <property type="match status" value="1"/>
</dbReference>